<feature type="region of interest" description="Disordered" evidence="1">
    <location>
        <begin position="1"/>
        <end position="20"/>
    </location>
</feature>
<accession>A0ABW2SKM1</accession>
<proteinExistence type="predicted"/>
<feature type="region of interest" description="Disordered" evidence="1">
    <location>
        <begin position="40"/>
        <end position="61"/>
    </location>
</feature>
<comment type="caution">
    <text evidence="2">The sequence shown here is derived from an EMBL/GenBank/DDBJ whole genome shotgun (WGS) entry which is preliminary data.</text>
</comment>
<reference evidence="3" key="1">
    <citation type="journal article" date="2019" name="Int. J. Syst. Evol. Microbiol.">
        <title>The Global Catalogue of Microorganisms (GCM) 10K type strain sequencing project: providing services to taxonomists for standard genome sequencing and annotation.</title>
        <authorList>
            <consortium name="The Broad Institute Genomics Platform"/>
            <consortium name="The Broad Institute Genome Sequencing Center for Infectious Disease"/>
            <person name="Wu L."/>
            <person name="Ma J."/>
        </authorList>
    </citation>
    <scope>NUCLEOTIDE SEQUENCE [LARGE SCALE GENOMIC DNA]</scope>
    <source>
        <strain evidence="3">CCUG 56698</strain>
    </source>
</reference>
<dbReference type="EMBL" id="JBHTEF010000001">
    <property type="protein sequence ID" value="MFC7580647.1"/>
    <property type="molecule type" value="Genomic_DNA"/>
</dbReference>
<evidence type="ECO:0000256" key="1">
    <source>
        <dbReference type="SAM" id="MobiDB-lite"/>
    </source>
</evidence>
<name>A0ABW2SKM1_9ACTO</name>
<evidence type="ECO:0000313" key="2">
    <source>
        <dbReference type="EMBL" id="MFC7580647.1"/>
    </source>
</evidence>
<evidence type="ECO:0000313" key="3">
    <source>
        <dbReference type="Proteomes" id="UP001596527"/>
    </source>
</evidence>
<keyword evidence="3" id="KW-1185">Reference proteome</keyword>
<dbReference type="Proteomes" id="UP001596527">
    <property type="component" value="Unassembled WGS sequence"/>
</dbReference>
<feature type="compositionally biased region" description="Basic and acidic residues" evidence="1">
    <location>
        <begin position="1"/>
        <end position="17"/>
    </location>
</feature>
<organism evidence="2 3">
    <name type="scientific">Schaalia naturae</name>
    <dbReference type="NCBI Taxonomy" id="635203"/>
    <lineage>
        <taxon>Bacteria</taxon>
        <taxon>Bacillati</taxon>
        <taxon>Actinomycetota</taxon>
        <taxon>Actinomycetes</taxon>
        <taxon>Actinomycetales</taxon>
        <taxon>Actinomycetaceae</taxon>
        <taxon>Schaalia</taxon>
    </lineage>
</organism>
<protein>
    <submittedName>
        <fullName evidence="2">Uncharacterized protein</fullName>
    </submittedName>
</protein>
<dbReference type="RefSeq" id="WP_380972895.1">
    <property type="nucleotide sequence ID" value="NZ_JBHTEF010000001.1"/>
</dbReference>
<sequence>MLGGEDRDLGRDRDPCGRWRSFAETGTANRVQLAIAVLESGEEAPVRSMGGSRGWARGTPD</sequence>
<gene>
    <name evidence="2" type="ORF">ACFQWG_05415</name>
</gene>